<evidence type="ECO:0000313" key="1">
    <source>
        <dbReference type="EMBL" id="MBT1699065.1"/>
    </source>
</evidence>
<dbReference type="RefSeq" id="WP_254166457.1">
    <property type="nucleotide sequence ID" value="NZ_JAHESF010000020.1"/>
</dbReference>
<reference evidence="1 2" key="1">
    <citation type="submission" date="2021-05" db="EMBL/GenBank/DDBJ databases">
        <title>A Polyphasic approach of four new species of the genus Ohtaekwangia: Ohtaekwangia histidinii sp. nov., Ohtaekwangia cretensis sp. nov., Ohtaekwangia indiensis sp. nov., Ohtaekwangia reichenbachii sp. nov. from diverse environment.</title>
        <authorList>
            <person name="Octaviana S."/>
        </authorList>
    </citation>
    <scope>NUCLEOTIDE SEQUENCE [LARGE SCALE GENOMIC DNA]</scope>
    <source>
        <strain evidence="1 2">PWU4</strain>
    </source>
</reference>
<comment type="caution">
    <text evidence="1">The sequence shown here is derived from an EMBL/GenBank/DDBJ whole genome shotgun (WGS) entry which is preliminary data.</text>
</comment>
<name>A0AAP2DMJ1_9BACT</name>
<keyword evidence="2" id="KW-1185">Reference proteome</keyword>
<gene>
    <name evidence="1" type="ORF">KK083_19375</name>
</gene>
<accession>A0AAP2DMJ1</accession>
<sequence length="1120" mass="125096">MKEAITISTDQNSGNADFDFLRQEGIKILQALGGEAWTDHNRHDPGITILEQLCYAISDLCYRISFDVPDILANSPEGLNGLHTPYEVLTGNPVTLADLRKIVLDVPGVRNAWIEPQSFKISYRREDQSLGDAARPDTMIRDIRGLYHVAVEVFEENLGSSVKELVRMRTQACRPIGEDFVDFIILKEQPITVKAALEIGQVEDPEGFLAGIYDAINETLSPTPRFFTLQEMLRQGYAAEDIMNGPRLIHGFLKDEDAGVNRKPAIFTSDLIRVLHSMPGLTAVKSFQLISRNQVKDWKLDIDPDRIPKLSMNFGEGQHIELFRNGVRLPLDNDLVAKRFNEIKARNRKKILSRDQRDIIPGKKTTRHIDLYHSIQHHFPEIYALAEGSLSANASPQRQAQQTQLRAYLLFFDQALANYHSQLGHLHDLFAFSTGNAYAEQVPGDVPALSSVIPELGSYQDTLSALFRADGEKNKQRSRSLNHLMARFAEDFTQFSMLVQDTRQRKDFENHCKVNLLKDYPGISGDRARASNSMQAVDLGGLEKRILLKLGLTPDGPRYFYIVEHILLRPTANDRFQSPAFMKLATAGDLPAANEIDPFSLQITYVFPSPAAVKIAQDVIELVLREETPAHIQAGVVWLTESYATLASMFTSMYTRWRLEMEEMTDPIKLRALRNWLIDFLELGKTYPISDLLLPPPRIVRHGTKGEALLPYAEPDVTYQLVNDTYKGPKVKGNNGPLTLYTEDLQEDTEFTVMAEKTGSLLSTALRTKLFFKVGIDRELDIVLLEKTPLVCNTTATLVINDSQQKVGYKLFDTGGNGLSTEIMGTGGKISLTTSSPLREDVVLVLKASKTFSDTKSTIVTIKELPVTVHPDAAIAVVTTNETPYSTGLTTTILEPMISLKNTQRSVSYKVYIKAFDENDIVYEDRPTGDDLWNLSYNDGVMGRRQIIVRDPAHLPFTEIASVQGTGGDLNITIPASQDDQIVFITATKVRGTGADSLRLREKPVILRMPRTVTWYAPPQVSKGEVATIRITNPQRGVTYQLVDPTGASAAGVPVHFHKNKPIEAGRIGVDFVVNGIDEVVLMTPPLQVESQFVIRATRFYTGISLISNVIRIKVSFWVA</sequence>
<protein>
    <submittedName>
        <fullName evidence="1">Uncharacterized protein</fullName>
    </submittedName>
</protein>
<proteinExistence type="predicted"/>
<organism evidence="1 2">
    <name type="scientific">Chryseosolibacter histidini</name>
    <dbReference type="NCBI Taxonomy" id="2782349"/>
    <lineage>
        <taxon>Bacteria</taxon>
        <taxon>Pseudomonadati</taxon>
        <taxon>Bacteroidota</taxon>
        <taxon>Cytophagia</taxon>
        <taxon>Cytophagales</taxon>
        <taxon>Chryseotaleaceae</taxon>
        <taxon>Chryseosolibacter</taxon>
    </lineage>
</organism>
<dbReference type="AlphaFoldDB" id="A0AAP2DMJ1"/>
<dbReference type="EMBL" id="JAHESF010000020">
    <property type="protein sequence ID" value="MBT1699065.1"/>
    <property type="molecule type" value="Genomic_DNA"/>
</dbReference>
<evidence type="ECO:0000313" key="2">
    <source>
        <dbReference type="Proteomes" id="UP001319200"/>
    </source>
</evidence>
<dbReference type="Proteomes" id="UP001319200">
    <property type="component" value="Unassembled WGS sequence"/>
</dbReference>